<evidence type="ECO:0000313" key="2">
    <source>
        <dbReference type="EMBL" id="MBE9662980.1"/>
    </source>
</evidence>
<comment type="caution">
    <text evidence="2">The sequence shown here is derived from an EMBL/GenBank/DDBJ whole genome shotgun (WGS) entry which is preliminary data.</text>
</comment>
<name>A0A929KYP5_9SPHI</name>
<reference evidence="2" key="1">
    <citation type="submission" date="2020-10" db="EMBL/GenBank/DDBJ databases">
        <title>Mucilaginibacter mali sp. nov., isolated from rhizosphere soil of apple orchard.</title>
        <authorList>
            <person name="Lee J.-S."/>
            <person name="Kim H.S."/>
            <person name="Kim J.-S."/>
        </authorList>
    </citation>
    <scope>NUCLEOTIDE SEQUENCE</scope>
    <source>
        <strain evidence="2">KCTC 22746</strain>
    </source>
</reference>
<dbReference type="RefSeq" id="WP_194112214.1">
    <property type="nucleotide sequence ID" value="NZ_JADFFL010000005.1"/>
</dbReference>
<gene>
    <name evidence="2" type="ORF">IRJ16_13910</name>
</gene>
<dbReference type="EMBL" id="JADFFL010000005">
    <property type="protein sequence ID" value="MBE9662980.1"/>
    <property type="molecule type" value="Genomic_DNA"/>
</dbReference>
<organism evidence="2 3">
    <name type="scientific">Mucilaginibacter myungsuensis</name>
    <dbReference type="NCBI Taxonomy" id="649104"/>
    <lineage>
        <taxon>Bacteria</taxon>
        <taxon>Pseudomonadati</taxon>
        <taxon>Bacteroidota</taxon>
        <taxon>Sphingobacteriia</taxon>
        <taxon>Sphingobacteriales</taxon>
        <taxon>Sphingobacteriaceae</taxon>
        <taxon>Mucilaginibacter</taxon>
    </lineage>
</organism>
<dbReference type="Pfam" id="PF14376">
    <property type="entry name" value="Haem_bd"/>
    <property type="match status" value="1"/>
</dbReference>
<protein>
    <submittedName>
        <fullName evidence="2">Heme-binding domain-containing protein</fullName>
    </submittedName>
</protein>
<feature type="domain" description="Haem-binding" evidence="1">
    <location>
        <begin position="12"/>
        <end position="147"/>
    </location>
</feature>
<dbReference type="Proteomes" id="UP000622475">
    <property type="component" value="Unassembled WGS sequence"/>
</dbReference>
<accession>A0A929KYP5</accession>
<sequence>MRPIKLGLLLGFIVVVGIQFLPQQRNENNESAGHDLYRTLPVPERIGIILKRSCYDCHSNSTRYPWYAKVQPIRWWLDGHIRDGKKELNFDEFGNYSRRRRQSKLGAVANSVEDGTMPLSTYTLIHQSAKLSDTEKQLIISWMRNNKDSLSRIK</sequence>
<dbReference type="SMART" id="SM01235">
    <property type="entry name" value="Haem_bd"/>
    <property type="match status" value="1"/>
</dbReference>
<proteinExistence type="predicted"/>
<keyword evidence="3" id="KW-1185">Reference proteome</keyword>
<dbReference type="InterPro" id="IPR025992">
    <property type="entry name" value="Haem-bd"/>
</dbReference>
<dbReference type="AlphaFoldDB" id="A0A929KYP5"/>
<evidence type="ECO:0000259" key="1">
    <source>
        <dbReference type="SMART" id="SM01235"/>
    </source>
</evidence>
<evidence type="ECO:0000313" key="3">
    <source>
        <dbReference type="Proteomes" id="UP000622475"/>
    </source>
</evidence>